<dbReference type="eggNOG" id="COG2905">
    <property type="taxonomic scope" value="Bacteria"/>
</dbReference>
<dbReference type="PROSITE" id="PS50042">
    <property type="entry name" value="CNMP_BINDING_3"/>
    <property type="match status" value="2"/>
</dbReference>
<feature type="compositionally biased region" description="Acidic residues" evidence="1">
    <location>
        <begin position="120"/>
        <end position="134"/>
    </location>
</feature>
<dbReference type="Gene3D" id="2.60.120.10">
    <property type="entry name" value="Jelly Rolls"/>
    <property type="match status" value="2"/>
</dbReference>
<dbReference type="Gene3D" id="1.25.40.10">
    <property type="entry name" value="Tetratricopeptide repeat domain"/>
    <property type="match status" value="1"/>
</dbReference>
<evidence type="ECO:0000259" key="2">
    <source>
        <dbReference type="PROSITE" id="PS50042"/>
    </source>
</evidence>
<organism evidence="3">
    <name type="scientific">Vecturithrix granuli</name>
    <dbReference type="NCBI Taxonomy" id="1499967"/>
    <lineage>
        <taxon>Bacteria</taxon>
        <taxon>Candidatus Moduliflexota</taxon>
        <taxon>Candidatus Vecturitrichia</taxon>
        <taxon>Candidatus Vecturitrichales</taxon>
        <taxon>Candidatus Vecturitrichaceae</taxon>
        <taxon>Candidatus Vecturithrix</taxon>
    </lineage>
</organism>
<evidence type="ECO:0000313" key="3">
    <source>
        <dbReference type="EMBL" id="GAK58268.1"/>
    </source>
</evidence>
<dbReference type="STRING" id="1499967.U27_05241"/>
<dbReference type="CDD" id="cd00038">
    <property type="entry name" value="CAP_ED"/>
    <property type="match status" value="2"/>
</dbReference>
<dbReference type="InterPro" id="IPR014710">
    <property type="entry name" value="RmlC-like_jellyroll"/>
</dbReference>
<dbReference type="InterPro" id="IPR011990">
    <property type="entry name" value="TPR-like_helical_dom_sf"/>
</dbReference>
<proteinExistence type="predicted"/>
<protein>
    <submittedName>
        <fullName evidence="3">Cyclic nucleotide-binding</fullName>
    </submittedName>
</protein>
<dbReference type="AlphaFoldDB" id="A0A081C113"/>
<keyword evidence="4" id="KW-1185">Reference proteome</keyword>
<dbReference type="EMBL" id="DF820467">
    <property type="protein sequence ID" value="GAK58268.1"/>
    <property type="molecule type" value="Genomic_DNA"/>
</dbReference>
<accession>A0A081C113</accession>
<feature type="region of interest" description="Disordered" evidence="1">
    <location>
        <begin position="115"/>
        <end position="135"/>
    </location>
</feature>
<reference evidence="3" key="1">
    <citation type="journal article" date="2015" name="PeerJ">
        <title>First genomic representation of candidate bacterial phylum KSB3 points to enhanced environmental sensing as a trigger of wastewater bulking.</title>
        <authorList>
            <person name="Sekiguchi Y."/>
            <person name="Ohashi A."/>
            <person name="Parks D.H."/>
            <person name="Yamauchi T."/>
            <person name="Tyson G.W."/>
            <person name="Hugenholtz P."/>
        </authorList>
    </citation>
    <scope>NUCLEOTIDE SEQUENCE [LARGE SCALE GENOMIC DNA]</scope>
</reference>
<dbReference type="InterPro" id="IPR018490">
    <property type="entry name" value="cNMP-bd_dom_sf"/>
</dbReference>
<dbReference type="Proteomes" id="UP000030661">
    <property type="component" value="Unassembled WGS sequence"/>
</dbReference>
<dbReference type="SMART" id="SM00100">
    <property type="entry name" value="cNMP"/>
    <property type="match status" value="2"/>
</dbReference>
<dbReference type="PANTHER" id="PTHR11635">
    <property type="entry name" value="CAMP-DEPENDENT PROTEIN KINASE REGULATORY CHAIN"/>
    <property type="match status" value="1"/>
</dbReference>
<name>A0A081C113_VECG1</name>
<dbReference type="SUPFAM" id="SSF48452">
    <property type="entry name" value="TPR-like"/>
    <property type="match status" value="1"/>
</dbReference>
<feature type="domain" description="Cyclic nucleotide-binding" evidence="2">
    <location>
        <begin position="153"/>
        <end position="273"/>
    </location>
</feature>
<dbReference type="HOGENOM" id="CLU_649970_0_0_0"/>
<feature type="domain" description="Cyclic nucleotide-binding" evidence="2">
    <location>
        <begin position="284"/>
        <end position="390"/>
    </location>
</feature>
<dbReference type="GO" id="GO:0005829">
    <property type="term" value="C:cytosol"/>
    <property type="evidence" value="ECO:0007669"/>
    <property type="project" value="TreeGrafter"/>
</dbReference>
<sequence>MNDIDAEIEKYHTFLASHSEDSAQTVPLRLALGKSYERAGQQEAAIQEFAKVALFYADQGQIMKAMAAAQLIVRIDPEREEVLERLGELYFQRKTISAAQLDEFNESMKHIEALQGEQPEASETELSEEEEDLSEQQPAAEFDVLTALKQLPLFTKLSISELRGIQENSILKHFAPKEAVIQGGNVRRSLFIILQGNVKVMGKDKEQRDIFLATLEAGTSFGEFALFGRVDPNLSVIADQACLVLEIPRDVVLKLAKNRPIVTETLKSLYRRRMLDTALARVPLFSQLAPQDRQKIVKYFKPVKAKQGVKIVREAEPGTSMYFIVSGQVGVYISLIDDEKIETETEPFMLATLTSGDFFGEQALVTDEPHSATVIAETDVIMLRFTKNDLAVAMRKYPWLESSLQIEAFHNQMRTKYTLLKEMLPDAKT</sequence>
<dbReference type="InterPro" id="IPR050503">
    <property type="entry name" value="cAMP-dep_PK_reg_su-like"/>
</dbReference>
<gene>
    <name evidence="3" type="ORF">U27_05241</name>
</gene>
<dbReference type="PANTHER" id="PTHR11635:SF152">
    <property type="entry name" value="CAMP-DEPENDENT PROTEIN KINASE TYPE I REGULATORY SUBUNIT-RELATED"/>
    <property type="match status" value="1"/>
</dbReference>
<dbReference type="Pfam" id="PF00027">
    <property type="entry name" value="cNMP_binding"/>
    <property type="match status" value="2"/>
</dbReference>
<dbReference type="InterPro" id="IPR000595">
    <property type="entry name" value="cNMP-bd_dom"/>
</dbReference>
<dbReference type="GO" id="GO:0005952">
    <property type="term" value="C:cAMP-dependent protein kinase complex"/>
    <property type="evidence" value="ECO:0007669"/>
    <property type="project" value="InterPro"/>
</dbReference>
<dbReference type="SUPFAM" id="SSF51206">
    <property type="entry name" value="cAMP-binding domain-like"/>
    <property type="match status" value="2"/>
</dbReference>
<evidence type="ECO:0000313" key="4">
    <source>
        <dbReference type="Proteomes" id="UP000030661"/>
    </source>
</evidence>
<dbReference type="PRINTS" id="PR00103">
    <property type="entry name" value="CAMPKINASE"/>
</dbReference>
<evidence type="ECO:0000256" key="1">
    <source>
        <dbReference type="SAM" id="MobiDB-lite"/>
    </source>
</evidence>